<evidence type="ECO:0000313" key="4">
    <source>
        <dbReference type="Proteomes" id="UP000050761"/>
    </source>
</evidence>
<dbReference type="PROSITE" id="PS50026">
    <property type="entry name" value="EGF_3"/>
    <property type="match status" value="1"/>
</dbReference>
<dbReference type="OrthoDB" id="5825437at2759"/>
<dbReference type="InterPro" id="IPR000742">
    <property type="entry name" value="EGF"/>
</dbReference>
<dbReference type="Proteomes" id="UP000050761">
    <property type="component" value="Unassembled WGS sequence"/>
</dbReference>
<keyword evidence="1" id="KW-1015">Disulfide bond</keyword>
<dbReference type="EMBL" id="UZAH01026303">
    <property type="protein sequence ID" value="VDO78567.1"/>
    <property type="molecule type" value="Genomic_DNA"/>
</dbReference>
<dbReference type="Gene3D" id="2.10.25.10">
    <property type="entry name" value="Laminin"/>
    <property type="match status" value="1"/>
</dbReference>
<dbReference type="WBParaSite" id="HPBE_0000896401-mRNA-1">
    <property type="protein sequence ID" value="HPBE_0000896401-mRNA-1"/>
    <property type="gene ID" value="HPBE_0000896401"/>
</dbReference>
<reference evidence="5" key="2">
    <citation type="submission" date="2019-09" db="UniProtKB">
        <authorList>
            <consortium name="WormBaseParasite"/>
        </authorList>
    </citation>
    <scope>IDENTIFICATION</scope>
</reference>
<dbReference type="SMART" id="SM00181">
    <property type="entry name" value="EGF"/>
    <property type="match status" value="2"/>
</dbReference>
<feature type="domain" description="EGF-like" evidence="2">
    <location>
        <begin position="94"/>
        <end position="132"/>
    </location>
</feature>
<dbReference type="SUPFAM" id="SSF57196">
    <property type="entry name" value="EGF/Laminin"/>
    <property type="match status" value="1"/>
</dbReference>
<feature type="disulfide bond" evidence="1">
    <location>
        <begin position="122"/>
        <end position="131"/>
    </location>
</feature>
<accession>A0A3P7Z408</accession>
<evidence type="ECO:0000313" key="3">
    <source>
        <dbReference type="EMBL" id="VDO78567.1"/>
    </source>
</evidence>
<dbReference type="Pfam" id="PF00008">
    <property type="entry name" value="EGF"/>
    <property type="match status" value="1"/>
</dbReference>
<dbReference type="PROSITE" id="PS00022">
    <property type="entry name" value="EGF_1"/>
    <property type="match status" value="1"/>
</dbReference>
<keyword evidence="4" id="KW-1185">Reference proteome</keyword>
<proteinExistence type="predicted"/>
<evidence type="ECO:0000259" key="2">
    <source>
        <dbReference type="PROSITE" id="PS50026"/>
    </source>
</evidence>
<protein>
    <submittedName>
        <fullName evidence="5">EGF-like domain-containing protein</fullName>
    </submittedName>
</protein>
<name>A0A3P7Z408_HELPZ</name>
<evidence type="ECO:0000313" key="5">
    <source>
        <dbReference type="WBParaSite" id="HPBE_0000896401-mRNA-1"/>
    </source>
</evidence>
<organism evidence="3">
    <name type="scientific">Heligmosomoides polygyrus</name>
    <name type="common">Parasitic roundworm</name>
    <dbReference type="NCBI Taxonomy" id="6339"/>
    <lineage>
        <taxon>Eukaryota</taxon>
        <taxon>Metazoa</taxon>
        <taxon>Ecdysozoa</taxon>
        <taxon>Nematoda</taxon>
        <taxon>Chromadorea</taxon>
        <taxon>Rhabditida</taxon>
        <taxon>Rhabditina</taxon>
        <taxon>Rhabditomorpha</taxon>
        <taxon>Strongyloidea</taxon>
        <taxon>Heligmosomidae</taxon>
        <taxon>Heligmosomoides</taxon>
    </lineage>
</organism>
<dbReference type="AlphaFoldDB" id="A0A3P7Z408"/>
<keyword evidence="1" id="KW-0245">EGF-like domain</keyword>
<comment type="caution">
    <text evidence="1">Lacks conserved residue(s) required for the propagation of feature annotation.</text>
</comment>
<sequence>MLKACQGKESLQTGGSTIPLLTRNPGINETLWRKCGNANDTEYCHYEGTNEICDICKGVRCESGKKCEKQEMVCAPVCVCANPVDVMSLDGVCRNPCDLQPCQNNGICTADITAASKYRCNCTKEFEGENCEKYHNFCLDPAPSFCPTGEYTCEMYGFRNYSCKCAEGFYFNVTSNQCVKVGQQVSITLFFKDTPYSEIYNNITHPEAISARRTIQAVFDKIYGINLIKLVFNNFTQGSLVAHLELMLKLHDSGTFRNNEKIFKQFLLECDTTNQECFGTLGKAFLPYDGWVAKMAPPPNTQLAMDIESCESDNLKRCEYAPVLTEFVAYAPTYIYDGKCA</sequence>
<evidence type="ECO:0000256" key="1">
    <source>
        <dbReference type="PROSITE-ProRule" id="PRU00076"/>
    </source>
</evidence>
<reference evidence="3 4" key="1">
    <citation type="submission" date="2018-11" db="EMBL/GenBank/DDBJ databases">
        <authorList>
            <consortium name="Pathogen Informatics"/>
        </authorList>
    </citation>
    <scope>NUCLEOTIDE SEQUENCE [LARGE SCALE GENOMIC DNA]</scope>
</reference>
<gene>
    <name evidence="3" type="ORF">HPBE_LOCUS8965</name>
</gene>